<dbReference type="GO" id="GO:0009927">
    <property type="term" value="F:histidine phosphotransfer kinase activity"/>
    <property type="evidence" value="ECO:0007669"/>
    <property type="project" value="TreeGrafter"/>
</dbReference>
<dbReference type="GO" id="GO:0005886">
    <property type="term" value="C:plasma membrane"/>
    <property type="evidence" value="ECO:0007669"/>
    <property type="project" value="UniProtKB-SubCell"/>
</dbReference>
<keyword evidence="9" id="KW-0067">ATP-binding</keyword>
<dbReference type="InterPro" id="IPR003661">
    <property type="entry name" value="HisK_dim/P_dom"/>
</dbReference>
<dbReference type="Gene3D" id="1.10.287.130">
    <property type="match status" value="1"/>
</dbReference>
<evidence type="ECO:0000256" key="11">
    <source>
        <dbReference type="ARBA" id="ARBA00023136"/>
    </source>
</evidence>
<keyword evidence="5" id="KW-0597">Phosphoprotein</keyword>
<dbReference type="EMBL" id="PJRS01000029">
    <property type="protein sequence ID" value="PLR23692.1"/>
    <property type="molecule type" value="Genomic_DNA"/>
</dbReference>
<dbReference type="InterPro" id="IPR003594">
    <property type="entry name" value="HATPase_dom"/>
</dbReference>
<dbReference type="Gene3D" id="3.30.565.10">
    <property type="entry name" value="Histidine kinase-like ATPase, C-terminal domain"/>
    <property type="match status" value="1"/>
</dbReference>
<dbReference type="PRINTS" id="PR00344">
    <property type="entry name" value="BCTRLSENSOR"/>
</dbReference>
<dbReference type="SUPFAM" id="SSF55874">
    <property type="entry name" value="ATPase domain of HSP90 chaperone/DNA topoisomerase II/histidine kinase"/>
    <property type="match status" value="1"/>
</dbReference>
<evidence type="ECO:0000256" key="8">
    <source>
        <dbReference type="ARBA" id="ARBA00022777"/>
    </source>
</evidence>
<dbReference type="FunFam" id="3.30.565.10:FF:000023">
    <property type="entry name" value="PAS domain-containing sensor histidine kinase"/>
    <property type="match status" value="1"/>
</dbReference>
<dbReference type="InterPro" id="IPR036890">
    <property type="entry name" value="HATPase_C_sf"/>
</dbReference>
<keyword evidence="14" id="KW-1185">Reference proteome</keyword>
<dbReference type="PANTHER" id="PTHR43047">
    <property type="entry name" value="TWO-COMPONENT HISTIDINE PROTEIN KINASE"/>
    <property type="match status" value="1"/>
</dbReference>
<dbReference type="PANTHER" id="PTHR43047:SF72">
    <property type="entry name" value="OSMOSENSING HISTIDINE PROTEIN KINASE SLN1"/>
    <property type="match status" value="1"/>
</dbReference>
<dbReference type="InterPro" id="IPR003018">
    <property type="entry name" value="GAF"/>
</dbReference>
<dbReference type="Pfam" id="PF02518">
    <property type="entry name" value="HATPase_c"/>
    <property type="match status" value="1"/>
</dbReference>
<proteinExistence type="predicted"/>
<dbReference type="GO" id="GO:0005524">
    <property type="term" value="F:ATP binding"/>
    <property type="evidence" value="ECO:0007669"/>
    <property type="project" value="UniProtKB-KW"/>
</dbReference>
<evidence type="ECO:0000313" key="14">
    <source>
        <dbReference type="Proteomes" id="UP000234479"/>
    </source>
</evidence>
<dbReference type="Proteomes" id="UP000234479">
    <property type="component" value="Unassembled WGS sequence"/>
</dbReference>
<dbReference type="SMART" id="SM00387">
    <property type="entry name" value="HATPase_c"/>
    <property type="match status" value="1"/>
</dbReference>
<dbReference type="InterPro" id="IPR029016">
    <property type="entry name" value="GAF-like_dom_sf"/>
</dbReference>
<dbReference type="InterPro" id="IPR004358">
    <property type="entry name" value="Sig_transdc_His_kin-like_C"/>
</dbReference>
<keyword evidence="8" id="KW-0418">Kinase</keyword>
<keyword evidence="6" id="KW-0808">Transferase</keyword>
<dbReference type="Pfam" id="PF01590">
    <property type="entry name" value="GAF"/>
    <property type="match status" value="1"/>
</dbReference>
<dbReference type="SUPFAM" id="SSF55781">
    <property type="entry name" value="GAF domain-like"/>
    <property type="match status" value="1"/>
</dbReference>
<dbReference type="InterPro" id="IPR036097">
    <property type="entry name" value="HisK_dim/P_sf"/>
</dbReference>
<evidence type="ECO:0000256" key="7">
    <source>
        <dbReference type="ARBA" id="ARBA00022741"/>
    </source>
</evidence>
<evidence type="ECO:0000256" key="6">
    <source>
        <dbReference type="ARBA" id="ARBA00022679"/>
    </source>
</evidence>
<dbReference type="CDD" id="cd16922">
    <property type="entry name" value="HATPase_EvgS-ArcB-TorS-like"/>
    <property type="match status" value="1"/>
</dbReference>
<feature type="domain" description="Histidine kinase" evidence="12">
    <location>
        <begin position="219"/>
        <end position="433"/>
    </location>
</feature>
<dbReference type="GO" id="GO:0000155">
    <property type="term" value="F:phosphorelay sensor kinase activity"/>
    <property type="evidence" value="ECO:0007669"/>
    <property type="project" value="InterPro"/>
</dbReference>
<organism evidence="13 14">
    <name type="scientific">Caulobacter zeae</name>
    <dbReference type="NCBI Taxonomy" id="2055137"/>
    <lineage>
        <taxon>Bacteria</taxon>
        <taxon>Pseudomonadati</taxon>
        <taxon>Pseudomonadota</taxon>
        <taxon>Alphaproteobacteria</taxon>
        <taxon>Caulobacterales</taxon>
        <taxon>Caulobacteraceae</taxon>
        <taxon>Caulobacter</taxon>
    </lineage>
</organism>
<dbReference type="Pfam" id="PF00512">
    <property type="entry name" value="HisKA"/>
    <property type="match status" value="1"/>
</dbReference>
<evidence type="ECO:0000256" key="5">
    <source>
        <dbReference type="ARBA" id="ARBA00022553"/>
    </source>
</evidence>
<dbReference type="InterPro" id="IPR005467">
    <property type="entry name" value="His_kinase_dom"/>
</dbReference>
<comment type="catalytic activity">
    <reaction evidence="1">
        <text>ATP + protein L-histidine = ADP + protein N-phospho-L-histidine.</text>
        <dbReference type="EC" id="2.7.13.3"/>
    </reaction>
</comment>
<dbReference type="EC" id="2.7.13.3" evidence="3"/>
<protein>
    <recommendedName>
        <fullName evidence="3">histidine kinase</fullName>
        <ecNumber evidence="3">2.7.13.3</ecNumber>
    </recommendedName>
</protein>
<keyword evidence="4" id="KW-1003">Cell membrane</keyword>
<dbReference type="Gene3D" id="3.30.450.40">
    <property type="match status" value="1"/>
</dbReference>
<comment type="caution">
    <text evidence="13">The sequence shown here is derived from an EMBL/GenBank/DDBJ whole genome shotgun (WGS) entry which is preliminary data.</text>
</comment>
<dbReference type="SMART" id="SM00065">
    <property type="entry name" value="GAF"/>
    <property type="match status" value="1"/>
</dbReference>
<evidence type="ECO:0000256" key="2">
    <source>
        <dbReference type="ARBA" id="ARBA00004236"/>
    </source>
</evidence>
<dbReference type="CDD" id="cd00082">
    <property type="entry name" value="HisKA"/>
    <property type="match status" value="1"/>
</dbReference>
<evidence type="ECO:0000256" key="4">
    <source>
        <dbReference type="ARBA" id="ARBA00022475"/>
    </source>
</evidence>
<evidence type="ECO:0000256" key="10">
    <source>
        <dbReference type="ARBA" id="ARBA00023012"/>
    </source>
</evidence>
<reference evidence="13 14" key="1">
    <citation type="submission" date="2017-12" db="EMBL/GenBank/DDBJ databases">
        <title>The genome sequence of Caulobacter sp. 410.</title>
        <authorList>
            <person name="Gao J."/>
            <person name="Mao X."/>
            <person name="Sun J."/>
        </authorList>
    </citation>
    <scope>NUCLEOTIDE SEQUENCE [LARGE SCALE GENOMIC DNA]</scope>
    <source>
        <strain evidence="13 14">410</strain>
    </source>
</reference>
<dbReference type="SUPFAM" id="SSF47384">
    <property type="entry name" value="Homodimeric domain of signal transducing histidine kinase"/>
    <property type="match status" value="1"/>
</dbReference>
<accession>A0A2N5DCB7</accession>
<comment type="subcellular location">
    <subcellularLocation>
        <location evidence="2">Cell membrane</location>
    </subcellularLocation>
</comment>
<evidence type="ECO:0000256" key="1">
    <source>
        <dbReference type="ARBA" id="ARBA00000085"/>
    </source>
</evidence>
<evidence type="ECO:0000259" key="12">
    <source>
        <dbReference type="PROSITE" id="PS50109"/>
    </source>
</evidence>
<evidence type="ECO:0000256" key="9">
    <source>
        <dbReference type="ARBA" id="ARBA00022840"/>
    </source>
</evidence>
<keyword evidence="10" id="KW-0902">Two-component regulatory system</keyword>
<keyword evidence="7" id="KW-0547">Nucleotide-binding</keyword>
<evidence type="ECO:0000313" key="13">
    <source>
        <dbReference type="EMBL" id="PLR23692.1"/>
    </source>
</evidence>
<dbReference type="AlphaFoldDB" id="A0A2N5DCB7"/>
<keyword evidence="11" id="KW-0472">Membrane</keyword>
<dbReference type="OrthoDB" id="9801651at2"/>
<gene>
    <name evidence="13" type="ORF">SGCZBJ_15320</name>
</gene>
<sequence>MGEGSKGLSDTRHTPPLRVKWRFGVSPAPAALQDPMFTSDETARLAALHEYGLVDTPPEAAFDRITALAAELFDTPIAAVTLIDADRQWIKSIVGLEPGGTPREDAFCHYTIESDEVMEVLDPEGDDRFRDNPFVTDDPNIRFYAGAPLKLHSGHRLGALCVIDQRPRPPLTAEEKRRLKALAQIVVTEMDLRLLNARNELLTRRAQAATEAKSEFLANMTHELRTPLTSVIGFNGLLAASPNLPERERMLATKAKSAGEKLLTIVNDVLDLARLEAGVADLAAEPIDVAEVARSAVELFAERALAKEIALTAEIAGALPTVRGDASRLRQILVNLLGNALKFTERGQVSLVIAPRGGELVMTVTDTGVGIPADQLERIFERFEQAPGAASRFGGTGLGLAISRRLARQMGGEITVSSRVGEGSVFTVILPGR</sequence>
<name>A0A2N5DCB7_9CAUL</name>
<dbReference type="SMART" id="SM00388">
    <property type="entry name" value="HisKA"/>
    <property type="match status" value="1"/>
</dbReference>
<evidence type="ECO:0000256" key="3">
    <source>
        <dbReference type="ARBA" id="ARBA00012438"/>
    </source>
</evidence>
<dbReference type="PROSITE" id="PS50109">
    <property type="entry name" value="HIS_KIN"/>
    <property type="match status" value="1"/>
</dbReference>